<keyword evidence="1" id="KW-0472">Membrane</keyword>
<dbReference type="RefSeq" id="WP_168080883.1">
    <property type="nucleotide sequence ID" value="NZ_JAAVJI010000001.1"/>
</dbReference>
<protein>
    <submittedName>
        <fullName evidence="2">Uncharacterized protein</fullName>
    </submittedName>
</protein>
<evidence type="ECO:0000313" key="3">
    <source>
        <dbReference type="Proteomes" id="UP000746535"/>
    </source>
</evidence>
<evidence type="ECO:0000256" key="1">
    <source>
        <dbReference type="SAM" id="Phobius"/>
    </source>
</evidence>
<keyword evidence="1" id="KW-1133">Transmembrane helix</keyword>
<name>A0ABX0Y8L8_9PSED</name>
<reference evidence="2 3" key="1">
    <citation type="submission" date="2020-03" db="EMBL/GenBank/DDBJ databases">
        <authorList>
            <person name="Wang L."/>
            <person name="He N."/>
            <person name="Li Y."/>
            <person name="Fang Y."/>
            <person name="Zhang F."/>
        </authorList>
    </citation>
    <scope>NUCLEOTIDE SEQUENCE [LARGE SCALE GENOMIC DNA]</scope>
    <source>
        <strain evidence="3">hsmgli-8</strain>
    </source>
</reference>
<accession>A0ABX0Y8L8</accession>
<gene>
    <name evidence="2" type="ORF">HBH25_01750</name>
</gene>
<keyword evidence="1" id="KW-0812">Transmembrane</keyword>
<organism evidence="2 3">
    <name type="scientific">Pseudomonas quercus</name>
    <dbReference type="NCBI Taxonomy" id="2722792"/>
    <lineage>
        <taxon>Bacteria</taxon>
        <taxon>Pseudomonadati</taxon>
        <taxon>Pseudomonadota</taxon>
        <taxon>Gammaproteobacteria</taxon>
        <taxon>Pseudomonadales</taxon>
        <taxon>Pseudomonadaceae</taxon>
        <taxon>Pseudomonas</taxon>
    </lineage>
</organism>
<feature type="transmembrane region" description="Helical" evidence="1">
    <location>
        <begin position="36"/>
        <end position="56"/>
    </location>
</feature>
<comment type="caution">
    <text evidence="2">The sequence shown here is derived from an EMBL/GenBank/DDBJ whole genome shotgun (WGS) entry which is preliminary data.</text>
</comment>
<sequence>MGRQVLLYLTHFFKRIQDLFTSSATADDAESGTSPLAILTIVVLCLYIAGGLGMYVKTQYWDHLTDAQKTVVLQSMAATEQTL</sequence>
<dbReference type="EMBL" id="JAAVJI010000001">
    <property type="protein sequence ID" value="NJO99591.1"/>
    <property type="molecule type" value="Genomic_DNA"/>
</dbReference>
<evidence type="ECO:0000313" key="2">
    <source>
        <dbReference type="EMBL" id="NJO99591.1"/>
    </source>
</evidence>
<dbReference type="Proteomes" id="UP000746535">
    <property type="component" value="Unassembled WGS sequence"/>
</dbReference>
<proteinExistence type="predicted"/>
<keyword evidence="3" id="KW-1185">Reference proteome</keyword>